<keyword evidence="1" id="KW-1133">Transmembrane helix</keyword>
<comment type="caution">
    <text evidence="2">The sequence shown here is derived from an EMBL/GenBank/DDBJ whole genome shotgun (WGS) entry which is preliminary data.</text>
</comment>
<feature type="transmembrane region" description="Helical" evidence="1">
    <location>
        <begin position="87"/>
        <end position="103"/>
    </location>
</feature>
<name>A0ABV5S9B4_9ACTN</name>
<dbReference type="EMBL" id="JBHMBW010000027">
    <property type="protein sequence ID" value="MFB9627101.1"/>
    <property type="molecule type" value="Genomic_DNA"/>
</dbReference>
<feature type="transmembrane region" description="Helical" evidence="1">
    <location>
        <begin position="54"/>
        <end position="75"/>
    </location>
</feature>
<dbReference type="RefSeq" id="WP_344988937.1">
    <property type="nucleotide sequence ID" value="NZ_BAAAXV010000004.1"/>
</dbReference>
<reference evidence="2 3" key="1">
    <citation type="submission" date="2024-09" db="EMBL/GenBank/DDBJ databases">
        <authorList>
            <person name="Sun Q."/>
            <person name="Mori K."/>
        </authorList>
    </citation>
    <scope>NUCLEOTIDE SEQUENCE [LARGE SCALE GENOMIC DNA]</scope>
    <source>
        <strain evidence="2 3">JCM 3143</strain>
    </source>
</reference>
<evidence type="ECO:0000313" key="3">
    <source>
        <dbReference type="Proteomes" id="UP001589532"/>
    </source>
</evidence>
<organism evidence="2 3">
    <name type="scientific">Nonomuraea helvata</name>
    <dbReference type="NCBI Taxonomy" id="37484"/>
    <lineage>
        <taxon>Bacteria</taxon>
        <taxon>Bacillati</taxon>
        <taxon>Actinomycetota</taxon>
        <taxon>Actinomycetes</taxon>
        <taxon>Streptosporangiales</taxon>
        <taxon>Streptosporangiaceae</taxon>
        <taxon>Nonomuraea</taxon>
    </lineage>
</organism>
<evidence type="ECO:0000256" key="1">
    <source>
        <dbReference type="SAM" id="Phobius"/>
    </source>
</evidence>
<sequence>MTDAAQAEPRRSRRVLVVAQAAAAILGAVIVIALPFHDTLTWASSPRGLGQGPFVAWLATLWLAVSPAVLALPVAYSWRRGESAGRLLVATWAVIVLAAVVHWDAGGSWAEILARPAAFALMLWMLRPLDPPPAAVDAPVSATDVPTQEK</sequence>
<keyword evidence="3" id="KW-1185">Reference proteome</keyword>
<evidence type="ECO:0000313" key="2">
    <source>
        <dbReference type="EMBL" id="MFB9627101.1"/>
    </source>
</evidence>
<dbReference type="Proteomes" id="UP001589532">
    <property type="component" value="Unassembled WGS sequence"/>
</dbReference>
<keyword evidence="1" id="KW-0472">Membrane</keyword>
<accession>A0ABV5S9B4</accession>
<keyword evidence="1" id="KW-0812">Transmembrane</keyword>
<gene>
    <name evidence="2" type="ORF">ACFFSA_28790</name>
</gene>
<proteinExistence type="predicted"/>
<feature type="transmembrane region" description="Helical" evidence="1">
    <location>
        <begin position="15"/>
        <end position="34"/>
    </location>
</feature>
<protein>
    <submittedName>
        <fullName evidence="2">Uncharacterized protein</fullName>
    </submittedName>
</protein>